<dbReference type="AlphaFoldDB" id="U4LN73"/>
<evidence type="ECO:0000313" key="4">
    <source>
        <dbReference type="Proteomes" id="UP000018144"/>
    </source>
</evidence>
<dbReference type="PANTHER" id="PTHR39613">
    <property type="entry name" value="ANCHORED CELL WALL PROTEIN, PUTATIVE (AFU_ORTHOLOGUE AFUA_4G08960)-RELATED"/>
    <property type="match status" value="1"/>
</dbReference>
<dbReference type="Pfam" id="PF09792">
    <property type="entry name" value="But2"/>
    <property type="match status" value="1"/>
</dbReference>
<keyword evidence="4" id="KW-1185">Reference proteome</keyword>
<dbReference type="eggNOG" id="ENOG502RYJ6">
    <property type="taxonomic scope" value="Eukaryota"/>
</dbReference>
<evidence type="ECO:0000259" key="2">
    <source>
        <dbReference type="Pfam" id="PF09792"/>
    </source>
</evidence>
<gene>
    <name evidence="3" type="ORF">PCON_02324</name>
</gene>
<dbReference type="OrthoDB" id="4657524at2759"/>
<protein>
    <recommendedName>
        <fullName evidence="2">Ubiquitin 3 binding protein But2 C-terminal domain-containing protein</fullName>
    </recommendedName>
</protein>
<proteinExistence type="predicted"/>
<organism evidence="3 4">
    <name type="scientific">Pyronema omphalodes (strain CBS 100304)</name>
    <name type="common">Pyronema confluens</name>
    <dbReference type="NCBI Taxonomy" id="1076935"/>
    <lineage>
        <taxon>Eukaryota</taxon>
        <taxon>Fungi</taxon>
        <taxon>Dikarya</taxon>
        <taxon>Ascomycota</taxon>
        <taxon>Pezizomycotina</taxon>
        <taxon>Pezizomycetes</taxon>
        <taxon>Pezizales</taxon>
        <taxon>Pyronemataceae</taxon>
        <taxon>Pyronema</taxon>
    </lineage>
</organism>
<dbReference type="InterPro" id="IPR018620">
    <property type="entry name" value="Ubiquitin3-bd_protein_But2_C"/>
</dbReference>
<feature type="signal peptide" evidence="1">
    <location>
        <begin position="1"/>
        <end position="16"/>
    </location>
</feature>
<reference evidence="3 4" key="1">
    <citation type="journal article" date="2013" name="PLoS Genet.">
        <title>The genome and development-dependent transcriptomes of Pyronema confluens: a window into fungal evolution.</title>
        <authorList>
            <person name="Traeger S."/>
            <person name="Altegoer F."/>
            <person name="Freitag M."/>
            <person name="Gabaldon T."/>
            <person name="Kempken F."/>
            <person name="Kumar A."/>
            <person name="Marcet-Houben M."/>
            <person name="Poggeler S."/>
            <person name="Stajich J.E."/>
            <person name="Nowrousian M."/>
        </authorList>
    </citation>
    <scope>NUCLEOTIDE SEQUENCE [LARGE SCALE GENOMIC DNA]</scope>
    <source>
        <strain evidence="4">CBS 100304</strain>
        <tissue evidence="3">Vegetative mycelium</tissue>
    </source>
</reference>
<evidence type="ECO:0000313" key="3">
    <source>
        <dbReference type="EMBL" id="CCX15865.1"/>
    </source>
</evidence>
<name>U4LN73_PYROM</name>
<dbReference type="Proteomes" id="UP000018144">
    <property type="component" value="Unassembled WGS sequence"/>
</dbReference>
<keyword evidence="1" id="KW-0732">Signal</keyword>
<accession>U4LN73</accession>
<feature type="domain" description="Ubiquitin 3 binding protein But2 C-terminal" evidence="2">
    <location>
        <begin position="45"/>
        <end position="197"/>
    </location>
</feature>
<evidence type="ECO:0000256" key="1">
    <source>
        <dbReference type="SAM" id="SignalP"/>
    </source>
</evidence>
<feature type="chain" id="PRO_5004651753" description="Ubiquitin 3 binding protein But2 C-terminal domain-containing protein" evidence="1">
    <location>
        <begin position="17"/>
        <end position="207"/>
    </location>
</feature>
<sequence length="207" mass="23263">MKFAIILSALLASVLAAPVEGDVESQTDHHPTHPTHPQKPEMVLFPNYLVPIKEAHPDHAHETQKTGMVHWESHTHGEEIRLLVGFDIPEDVGPKCMINFSLPPQQKYGYQWTVNGSGKLDVWGLKSMIINGETSWNTKPMRTSWKPMYTIHQPKNGGMAKVTGKWVPCKAGERMDFEVAGARAGPVFFDWYELDNPKTGITMNVYS</sequence>
<dbReference type="EMBL" id="HF936264">
    <property type="protein sequence ID" value="CCX15865.1"/>
    <property type="molecule type" value="Genomic_DNA"/>
</dbReference>
<dbReference type="PANTHER" id="PTHR39613:SF1">
    <property type="entry name" value="ANCHORED CELL WALL PROTEIN, PUTATIVE (AFU_ORTHOLOGUE AFUA_4G08960)-RELATED"/>
    <property type="match status" value="1"/>
</dbReference>